<feature type="transmembrane region" description="Helical" evidence="7">
    <location>
        <begin position="63"/>
        <end position="91"/>
    </location>
</feature>
<keyword evidence="2 7" id="KW-0813">Transport</keyword>
<dbReference type="RefSeq" id="WP_159417020.1">
    <property type="nucleotide sequence ID" value="NZ_CP027557.1"/>
</dbReference>
<dbReference type="Gene3D" id="1.10.3720.10">
    <property type="entry name" value="MetI-like"/>
    <property type="match status" value="1"/>
</dbReference>
<dbReference type="PANTHER" id="PTHR30151">
    <property type="entry name" value="ALKANE SULFONATE ABC TRANSPORTER-RELATED, MEMBRANE SUBUNIT"/>
    <property type="match status" value="1"/>
</dbReference>
<keyword evidence="5 7" id="KW-1133">Transmembrane helix</keyword>
<organism evidence="9 10">
    <name type="scientific">Rhodococcus rhodochrous</name>
    <dbReference type="NCBI Taxonomy" id="1829"/>
    <lineage>
        <taxon>Bacteria</taxon>
        <taxon>Bacillati</taxon>
        <taxon>Actinomycetota</taxon>
        <taxon>Actinomycetes</taxon>
        <taxon>Mycobacteriales</taxon>
        <taxon>Nocardiaceae</taxon>
        <taxon>Rhodococcus</taxon>
    </lineage>
</organism>
<keyword evidence="6 7" id="KW-0472">Membrane</keyword>
<evidence type="ECO:0000256" key="2">
    <source>
        <dbReference type="ARBA" id="ARBA00022448"/>
    </source>
</evidence>
<evidence type="ECO:0000259" key="8">
    <source>
        <dbReference type="PROSITE" id="PS50928"/>
    </source>
</evidence>
<keyword evidence="3" id="KW-1003">Cell membrane</keyword>
<dbReference type="EMBL" id="JAJNCO010000004">
    <property type="protein sequence ID" value="MCD2111310.1"/>
    <property type="molecule type" value="Genomic_DNA"/>
</dbReference>
<dbReference type="PROSITE" id="PS50928">
    <property type="entry name" value="ABC_TM1"/>
    <property type="match status" value="1"/>
</dbReference>
<dbReference type="GO" id="GO:0055085">
    <property type="term" value="P:transmembrane transport"/>
    <property type="evidence" value="ECO:0007669"/>
    <property type="project" value="InterPro"/>
</dbReference>
<name>A0AAW4XEX9_RHORH</name>
<evidence type="ECO:0000256" key="4">
    <source>
        <dbReference type="ARBA" id="ARBA00022692"/>
    </source>
</evidence>
<reference evidence="9" key="1">
    <citation type="submission" date="2021-11" db="EMBL/GenBank/DDBJ databases">
        <title>Development of a sustainable strategy for remediation of hydrocarbon-contaminated territories based on the waste exchange concept.</title>
        <authorList>
            <person name="Elkin A."/>
        </authorList>
    </citation>
    <scope>NUCLEOTIDE SEQUENCE</scope>
    <source>
        <strain evidence="9">IEGM 757</strain>
    </source>
</reference>
<dbReference type="Pfam" id="PF00528">
    <property type="entry name" value="BPD_transp_1"/>
    <property type="match status" value="1"/>
</dbReference>
<dbReference type="AlphaFoldDB" id="A0AAW4XEX9"/>
<gene>
    <name evidence="9" type="ORF">LQ384_09390</name>
</gene>
<comment type="caution">
    <text evidence="9">The sequence shown here is derived from an EMBL/GenBank/DDBJ whole genome shotgun (WGS) entry which is preliminary data.</text>
</comment>
<evidence type="ECO:0000256" key="1">
    <source>
        <dbReference type="ARBA" id="ARBA00004651"/>
    </source>
</evidence>
<proteinExistence type="inferred from homology"/>
<evidence type="ECO:0000256" key="5">
    <source>
        <dbReference type="ARBA" id="ARBA00022989"/>
    </source>
</evidence>
<dbReference type="InterPro" id="IPR000515">
    <property type="entry name" value="MetI-like"/>
</dbReference>
<feature type="transmembrane region" description="Helical" evidence="7">
    <location>
        <begin position="168"/>
        <end position="194"/>
    </location>
</feature>
<evidence type="ECO:0000256" key="3">
    <source>
        <dbReference type="ARBA" id="ARBA00022475"/>
    </source>
</evidence>
<keyword evidence="4 7" id="KW-0812">Transmembrane</keyword>
<comment type="similarity">
    <text evidence="7">Belongs to the binding-protein-dependent transport system permease family.</text>
</comment>
<evidence type="ECO:0000256" key="7">
    <source>
        <dbReference type="RuleBase" id="RU363032"/>
    </source>
</evidence>
<comment type="subcellular location">
    <subcellularLocation>
        <location evidence="1 7">Cell membrane</location>
        <topology evidence="1 7">Multi-pass membrane protein</topology>
    </subcellularLocation>
</comment>
<evidence type="ECO:0000313" key="10">
    <source>
        <dbReference type="Proteomes" id="UP001198630"/>
    </source>
</evidence>
<evidence type="ECO:0000313" key="9">
    <source>
        <dbReference type="EMBL" id="MCD2111310.1"/>
    </source>
</evidence>
<dbReference type="CDD" id="cd06261">
    <property type="entry name" value="TM_PBP2"/>
    <property type="match status" value="1"/>
</dbReference>
<feature type="transmembrane region" description="Helical" evidence="7">
    <location>
        <begin position="103"/>
        <end position="121"/>
    </location>
</feature>
<sequence>MRTRSVSMLLALAGTGTLLIAWALAVASGFVSRDSVPYPWEVASRIPGLATDTEFLTGLGDTIWSWFAALVLASLAAIVCGTVIGTVRLLSAPAMIVVDAFRSIPATALIPIAILLFGLGIEMKVAVAGFATFWIVLINTVYGVATVEPMRLDAARSMRWSWMRTRMLVTLPSALPSIVTGIRIASGTTLVVILSTELLGAKSGVGTLLVQYQQALRTDIMFAGTLIVGVLGVALYSAVTHIERKALTWVYQ</sequence>
<accession>A0AAW4XEX9</accession>
<dbReference type="Proteomes" id="UP001198630">
    <property type="component" value="Unassembled WGS sequence"/>
</dbReference>
<protein>
    <submittedName>
        <fullName evidence="9">ABC transporter permease subunit</fullName>
    </submittedName>
</protein>
<feature type="transmembrane region" description="Helical" evidence="7">
    <location>
        <begin position="127"/>
        <end position="147"/>
    </location>
</feature>
<dbReference type="InterPro" id="IPR035906">
    <property type="entry name" value="MetI-like_sf"/>
</dbReference>
<evidence type="ECO:0000256" key="6">
    <source>
        <dbReference type="ARBA" id="ARBA00023136"/>
    </source>
</evidence>
<feature type="domain" description="ABC transmembrane type-1" evidence="8">
    <location>
        <begin position="59"/>
        <end position="239"/>
    </location>
</feature>
<dbReference type="SUPFAM" id="SSF161098">
    <property type="entry name" value="MetI-like"/>
    <property type="match status" value="1"/>
</dbReference>
<dbReference type="GO" id="GO:0005886">
    <property type="term" value="C:plasma membrane"/>
    <property type="evidence" value="ECO:0007669"/>
    <property type="project" value="UniProtKB-SubCell"/>
</dbReference>
<feature type="transmembrane region" description="Helical" evidence="7">
    <location>
        <begin position="220"/>
        <end position="239"/>
    </location>
</feature>
<dbReference type="PANTHER" id="PTHR30151:SF16">
    <property type="entry name" value="ABC TRANSPORTER PERMEASE PROTEIN"/>
    <property type="match status" value="1"/>
</dbReference>